<dbReference type="EMBL" id="OIVN01000161">
    <property type="protein sequence ID" value="SPC75466.1"/>
    <property type="molecule type" value="Genomic_DNA"/>
</dbReference>
<evidence type="ECO:0008006" key="3">
    <source>
        <dbReference type="Google" id="ProtNLM"/>
    </source>
</evidence>
<organism evidence="2">
    <name type="scientific">Fagus sylvatica</name>
    <name type="common">Beechnut</name>
    <dbReference type="NCBI Taxonomy" id="28930"/>
    <lineage>
        <taxon>Eukaryota</taxon>
        <taxon>Viridiplantae</taxon>
        <taxon>Streptophyta</taxon>
        <taxon>Embryophyta</taxon>
        <taxon>Tracheophyta</taxon>
        <taxon>Spermatophyta</taxon>
        <taxon>Magnoliopsida</taxon>
        <taxon>eudicotyledons</taxon>
        <taxon>Gunneridae</taxon>
        <taxon>Pentapetalae</taxon>
        <taxon>rosids</taxon>
        <taxon>fabids</taxon>
        <taxon>Fagales</taxon>
        <taxon>Fagaceae</taxon>
        <taxon>Fagus</taxon>
    </lineage>
</organism>
<evidence type="ECO:0000256" key="1">
    <source>
        <dbReference type="SAM" id="MobiDB-lite"/>
    </source>
</evidence>
<proteinExistence type="predicted"/>
<gene>
    <name evidence="2" type="ORF">FSB_LOCUS3348</name>
</gene>
<dbReference type="NCBIfam" id="TIGR01571">
    <property type="entry name" value="A_thal_Cys_rich"/>
    <property type="match status" value="1"/>
</dbReference>
<accession>A0A2N9E913</accession>
<protein>
    <recommendedName>
        <fullName evidence="3">Cell number regulator 6</fullName>
    </recommendedName>
</protein>
<name>A0A2N9E913_FAGSY</name>
<dbReference type="Pfam" id="PF04749">
    <property type="entry name" value="PLAC8"/>
    <property type="match status" value="1"/>
</dbReference>
<reference evidence="2" key="1">
    <citation type="submission" date="2018-02" db="EMBL/GenBank/DDBJ databases">
        <authorList>
            <person name="Cohen D.B."/>
            <person name="Kent A.D."/>
        </authorList>
    </citation>
    <scope>NUCLEOTIDE SEQUENCE</scope>
</reference>
<dbReference type="AlphaFoldDB" id="A0A2N9E913"/>
<feature type="region of interest" description="Disordered" evidence="1">
    <location>
        <begin position="167"/>
        <end position="202"/>
    </location>
</feature>
<dbReference type="PANTHER" id="PTHR15907">
    <property type="entry name" value="DUF614 FAMILY PROTEIN-RELATED"/>
    <property type="match status" value="1"/>
</dbReference>
<dbReference type="InterPro" id="IPR006461">
    <property type="entry name" value="PLAC_motif_containing"/>
</dbReference>
<sequence length="202" mass="22649">MAEATHSRYVKLTKDQVPVEDIKPGELNQPIEVPQLAVRKCYECGQPLPESFQPLADEPWTTGIFGCAEDRESCGIALATATAVFHGVDPRTSFLICEGLLFAWWMCGIYTGLVRQSLQKKYHLKNSPCDPCMVHCCMHWCALCQEHREMKGRLSDNVVMPMTIVNPPPVQEMKSTDDNQESAPSSANNEHNEHTTLEMQAL</sequence>
<evidence type="ECO:0000313" key="2">
    <source>
        <dbReference type="EMBL" id="SPC75466.1"/>
    </source>
</evidence>